<organism evidence="1 2">
    <name type="scientific">Deinococcus daejeonensis</name>
    <dbReference type="NCBI Taxonomy" id="1007098"/>
    <lineage>
        <taxon>Bacteria</taxon>
        <taxon>Thermotogati</taxon>
        <taxon>Deinococcota</taxon>
        <taxon>Deinococci</taxon>
        <taxon>Deinococcales</taxon>
        <taxon>Deinococcaceae</taxon>
        <taxon>Deinococcus</taxon>
    </lineage>
</organism>
<dbReference type="Proteomes" id="UP000645517">
    <property type="component" value="Unassembled WGS sequence"/>
</dbReference>
<sequence length="128" mass="12543">MAKNLNRTAKGNISLAMPVPAGTKSGDVVLINTKGLKGWAQTDRATAATVADGTAAPGLADGQATVELIGISTSVNLPVAGAGSAGDKVYKVAADGTYSGVASGNALIGYALADWTDGKVTPVGLTNA</sequence>
<dbReference type="EMBL" id="BMOR01000021">
    <property type="protein sequence ID" value="GGN44174.1"/>
    <property type="molecule type" value="Genomic_DNA"/>
</dbReference>
<evidence type="ECO:0000313" key="2">
    <source>
        <dbReference type="Proteomes" id="UP000645517"/>
    </source>
</evidence>
<proteinExistence type="predicted"/>
<accession>A0ABQ2JG17</accession>
<keyword evidence="2" id="KW-1185">Reference proteome</keyword>
<name>A0ABQ2JG17_9DEIO</name>
<comment type="caution">
    <text evidence="1">The sequence shown here is derived from an EMBL/GenBank/DDBJ whole genome shotgun (WGS) entry which is preliminary data.</text>
</comment>
<reference evidence="2" key="1">
    <citation type="journal article" date="2019" name="Int. J. Syst. Evol. Microbiol.">
        <title>The Global Catalogue of Microorganisms (GCM) 10K type strain sequencing project: providing services to taxonomists for standard genome sequencing and annotation.</title>
        <authorList>
            <consortium name="The Broad Institute Genomics Platform"/>
            <consortium name="The Broad Institute Genome Sequencing Center for Infectious Disease"/>
            <person name="Wu L."/>
            <person name="Ma J."/>
        </authorList>
    </citation>
    <scope>NUCLEOTIDE SEQUENCE [LARGE SCALE GENOMIC DNA]</scope>
    <source>
        <strain evidence="2">JCM 16918</strain>
    </source>
</reference>
<protein>
    <submittedName>
        <fullName evidence="1">Uncharacterized protein</fullName>
    </submittedName>
</protein>
<evidence type="ECO:0000313" key="1">
    <source>
        <dbReference type="EMBL" id="GGN44174.1"/>
    </source>
</evidence>
<dbReference type="RefSeq" id="WP_189058620.1">
    <property type="nucleotide sequence ID" value="NZ_BMOR01000021.1"/>
</dbReference>
<gene>
    <name evidence="1" type="ORF">GCM10010842_32380</name>
</gene>